<feature type="transmembrane region" description="Helical" evidence="2">
    <location>
        <begin position="31"/>
        <end position="64"/>
    </location>
</feature>
<protein>
    <submittedName>
        <fullName evidence="3">Uncharacterized protein</fullName>
    </submittedName>
</protein>
<dbReference type="OrthoDB" id="6241356at2"/>
<feature type="compositionally biased region" description="Basic and acidic residues" evidence="1">
    <location>
        <begin position="118"/>
        <end position="127"/>
    </location>
</feature>
<sequence>MKNGQNPFRIHVQQWQHRMRPGGNTNILTRILSWIIFGLVLAIGLVVGLLVVLIGWLLMLPLLWRRRKAVKQAWQFTRAAREQARQQSEQTKQTKQQQNSAQSRGTGTSDSQGTTIEGEYKVKDDDR</sequence>
<dbReference type="RefSeq" id="WP_086434238.1">
    <property type="nucleotide sequence ID" value="NZ_FXWH01000001.1"/>
</dbReference>
<keyword evidence="2" id="KW-0812">Transmembrane</keyword>
<feature type="region of interest" description="Disordered" evidence="1">
    <location>
        <begin position="81"/>
        <end position="127"/>
    </location>
</feature>
<feature type="compositionally biased region" description="Polar residues" evidence="1">
    <location>
        <begin position="104"/>
        <end position="115"/>
    </location>
</feature>
<gene>
    <name evidence="3" type="ORF">SAMN06297229_1129</name>
</gene>
<keyword evidence="4" id="KW-1185">Reference proteome</keyword>
<keyword evidence="2" id="KW-0472">Membrane</keyword>
<accession>A0A1Y6EVB7</accession>
<feature type="compositionally biased region" description="Low complexity" evidence="1">
    <location>
        <begin position="85"/>
        <end position="103"/>
    </location>
</feature>
<dbReference type="Proteomes" id="UP000194450">
    <property type="component" value="Unassembled WGS sequence"/>
</dbReference>
<reference evidence="4" key="1">
    <citation type="submission" date="2017-04" db="EMBL/GenBank/DDBJ databases">
        <authorList>
            <person name="Varghese N."/>
            <person name="Submissions S."/>
        </authorList>
    </citation>
    <scope>NUCLEOTIDE SEQUENCE [LARGE SCALE GENOMIC DNA]</scope>
</reference>
<proteinExistence type="predicted"/>
<organism evidence="3 4">
    <name type="scientific">Pseudidiomarina planktonica</name>
    <dbReference type="NCBI Taxonomy" id="1323738"/>
    <lineage>
        <taxon>Bacteria</taxon>
        <taxon>Pseudomonadati</taxon>
        <taxon>Pseudomonadota</taxon>
        <taxon>Gammaproteobacteria</taxon>
        <taxon>Alteromonadales</taxon>
        <taxon>Idiomarinaceae</taxon>
        <taxon>Pseudidiomarina</taxon>
    </lineage>
</organism>
<evidence type="ECO:0000256" key="1">
    <source>
        <dbReference type="SAM" id="MobiDB-lite"/>
    </source>
</evidence>
<evidence type="ECO:0000256" key="2">
    <source>
        <dbReference type="SAM" id="Phobius"/>
    </source>
</evidence>
<dbReference type="EMBL" id="FXWH01000001">
    <property type="protein sequence ID" value="SMQ64890.1"/>
    <property type="molecule type" value="Genomic_DNA"/>
</dbReference>
<keyword evidence="2" id="KW-1133">Transmembrane helix</keyword>
<name>A0A1Y6EVB7_9GAMM</name>
<evidence type="ECO:0000313" key="4">
    <source>
        <dbReference type="Proteomes" id="UP000194450"/>
    </source>
</evidence>
<dbReference type="AlphaFoldDB" id="A0A1Y6EVB7"/>
<evidence type="ECO:0000313" key="3">
    <source>
        <dbReference type="EMBL" id="SMQ64890.1"/>
    </source>
</evidence>